<organism evidence="2 3">
    <name type="scientific">Chlamydomonas reinhardtii</name>
    <name type="common">Chlamydomonas smithii</name>
    <dbReference type="NCBI Taxonomy" id="3055"/>
    <lineage>
        <taxon>Eukaryota</taxon>
        <taxon>Viridiplantae</taxon>
        <taxon>Chlorophyta</taxon>
        <taxon>core chlorophytes</taxon>
        <taxon>Chlorophyceae</taxon>
        <taxon>CS clade</taxon>
        <taxon>Chlamydomonadales</taxon>
        <taxon>Chlamydomonadaceae</taxon>
        <taxon>Chlamydomonas</taxon>
    </lineage>
</organism>
<dbReference type="KEGG" id="cre:CHLRE_13g578400v5"/>
<dbReference type="GO" id="GO:0016020">
    <property type="term" value="C:membrane"/>
    <property type="evidence" value="ECO:0000318"/>
    <property type="project" value="GO_Central"/>
</dbReference>
<dbReference type="PANTHER" id="PTHR12393:SF6">
    <property type="entry name" value="SPHINGOMYELIN PHOSPHODIESTERASE 2"/>
    <property type="match status" value="1"/>
</dbReference>
<accession>A0A2K3D054</accession>
<protein>
    <recommendedName>
        <fullName evidence="4">F-box domain-containing protein</fullName>
    </recommendedName>
</protein>
<dbReference type="GO" id="GO:0030149">
    <property type="term" value="P:sphingolipid catabolic process"/>
    <property type="evidence" value="ECO:0000318"/>
    <property type="project" value="GO_Central"/>
</dbReference>
<feature type="compositionally biased region" description="Gly residues" evidence="1">
    <location>
        <begin position="252"/>
        <end position="266"/>
    </location>
</feature>
<evidence type="ECO:0000313" key="3">
    <source>
        <dbReference type="Proteomes" id="UP000006906"/>
    </source>
</evidence>
<dbReference type="PANTHER" id="PTHR12393">
    <property type="entry name" value="SPHINGOMYELIN PHOSPHODIESTERASE RELATED"/>
    <property type="match status" value="1"/>
</dbReference>
<dbReference type="RefSeq" id="XP_042917480.1">
    <property type="nucleotide sequence ID" value="XM_043069505.1"/>
</dbReference>
<sequence length="908" mass="97079">MSTADVSPGQNKAKRQRYDEPRTELALAAGGGSGPRQELASSRPKSTLEALPTDLLDRIAQTLSPNEVACTLRLLSRTLAAHFRSHTAVQLSQPVPHHAFVRRFGRWSSVRSLPLAQRRKLIALTAASGSLENLRVVAGGPDVTQAVGTAGCALTEEVFTAAAAAGHMHMCKALFQMGCPWATSAVEAAGCAGHVRVVRALVRGGCPWKFPEAAIHCSSAEVVSEMYRLHTAGRGYAPDAAAFETPSSASGGASGGEGGAEGGDGGAEAAEESGEEPSDEELEPEPAEEEGMGAEAFWGPAVASAWDDDDICTRKWVTAAYHLPLAGLQQLVAHAHDLQSSRPGQTVHIPWEGMWEAAVCDPSPGWQSKATWLHGRQQEQRQRAEAGAAAAPAGTAPEPAQTLQLSRCVRDISKSGAAVRGWSADGLRQRLAWLRERGYQLTMPPPELLPLHDAAVIGELLEECLKPVKFDTTERWDVWRQLWEHTAAGGHVDTLHLLKERQPQLEERIADWERCFVQHLMRRASATDEARAWRVARVGAVAPAAVVGAARAGRADVLTWLLEQYPPADVLQEGLWEAAASGGGSLAVLLLLAESGCPGEFGSSLLGTAMAAGCALEAVEWAVRQRGCSVAEGAMVAAAIRGDAVLLQRLQAMGGPLTAGVASALARHGRTELLEWAGGQGCVFAEAQLCEAVSAGRAEVVEWILLRAQQTGRELTYKVDGLDSYGYVSGIWRSPVQQGDLGTLATLLQYRGGNTALGAAGYGLRDAAYHTYSLPFVFYALRHGEPQRNHDTGERWDFCSEVQVVLSADEESDSRRGPRTRGPKARDAAPEFGRWAREACALMEQGYALAKMLRSAAAMDEQQDEMGLAVGRSHLLCALAEMRAAYNKVAEEVDARLASVMEWDPAAA</sequence>
<evidence type="ECO:0000256" key="1">
    <source>
        <dbReference type="SAM" id="MobiDB-lite"/>
    </source>
</evidence>
<dbReference type="GeneID" id="5719276"/>
<reference evidence="2 3" key="1">
    <citation type="journal article" date="2007" name="Science">
        <title>The Chlamydomonas genome reveals the evolution of key animal and plant functions.</title>
        <authorList>
            <person name="Merchant S.S."/>
            <person name="Prochnik S.E."/>
            <person name="Vallon O."/>
            <person name="Harris E.H."/>
            <person name="Karpowicz S.J."/>
            <person name="Witman G.B."/>
            <person name="Terry A."/>
            <person name="Salamov A."/>
            <person name="Fritz-Laylin L.K."/>
            <person name="Marechal-Drouard L."/>
            <person name="Marshall W.F."/>
            <person name="Qu L.H."/>
            <person name="Nelson D.R."/>
            <person name="Sanderfoot A.A."/>
            <person name="Spalding M.H."/>
            <person name="Kapitonov V.V."/>
            <person name="Ren Q."/>
            <person name="Ferris P."/>
            <person name="Lindquist E."/>
            <person name="Shapiro H."/>
            <person name="Lucas S.M."/>
            <person name="Grimwood J."/>
            <person name="Schmutz J."/>
            <person name="Cardol P."/>
            <person name="Cerutti H."/>
            <person name="Chanfreau G."/>
            <person name="Chen C.L."/>
            <person name="Cognat V."/>
            <person name="Croft M.T."/>
            <person name="Dent R."/>
            <person name="Dutcher S."/>
            <person name="Fernandez E."/>
            <person name="Fukuzawa H."/>
            <person name="Gonzalez-Ballester D."/>
            <person name="Gonzalez-Halphen D."/>
            <person name="Hallmann A."/>
            <person name="Hanikenne M."/>
            <person name="Hippler M."/>
            <person name="Inwood W."/>
            <person name="Jabbari K."/>
            <person name="Kalanon M."/>
            <person name="Kuras R."/>
            <person name="Lefebvre P.A."/>
            <person name="Lemaire S.D."/>
            <person name="Lobanov A.V."/>
            <person name="Lohr M."/>
            <person name="Manuell A."/>
            <person name="Meier I."/>
            <person name="Mets L."/>
            <person name="Mittag M."/>
            <person name="Mittelmeier T."/>
            <person name="Moroney J.V."/>
            <person name="Moseley J."/>
            <person name="Napoli C."/>
            <person name="Nedelcu A.M."/>
            <person name="Niyogi K."/>
            <person name="Novoselov S.V."/>
            <person name="Paulsen I.T."/>
            <person name="Pazour G."/>
            <person name="Purton S."/>
            <person name="Ral J.P."/>
            <person name="Riano-Pachon D.M."/>
            <person name="Riekhof W."/>
            <person name="Rymarquis L."/>
            <person name="Schroda M."/>
            <person name="Stern D."/>
            <person name="Umen J."/>
            <person name="Willows R."/>
            <person name="Wilson N."/>
            <person name="Zimmer S.L."/>
            <person name="Allmer J."/>
            <person name="Balk J."/>
            <person name="Bisova K."/>
            <person name="Chen C.J."/>
            <person name="Elias M."/>
            <person name="Gendler K."/>
            <person name="Hauser C."/>
            <person name="Lamb M.R."/>
            <person name="Ledford H."/>
            <person name="Long J.C."/>
            <person name="Minagawa J."/>
            <person name="Page M.D."/>
            <person name="Pan J."/>
            <person name="Pootakham W."/>
            <person name="Roje S."/>
            <person name="Rose A."/>
            <person name="Stahlberg E."/>
            <person name="Terauchi A.M."/>
            <person name="Yang P."/>
            <person name="Ball S."/>
            <person name="Bowler C."/>
            <person name="Dieckmann C.L."/>
            <person name="Gladyshev V.N."/>
            <person name="Green P."/>
            <person name="Jorgensen R."/>
            <person name="Mayfield S."/>
            <person name="Mueller-Roeber B."/>
            <person name="Rajamani S."/>
            <person name="Sayre R.T."/>
            <person name="Brokstein P."/>
            <person name="Dubchak I."/>
            <person name="Goodstein D."/>
            <person name="Hornick L."/>
            <person name="Huang Y.W."/>
            <person name="Jhaveri J."/>
            <person name="Luo Y."/>
            <person name="Martinez D."/>
            <person name="Ngau W.C."/>
            <person name="Otillar B."/>
            <person name="Poliakov A."/>
            <person name="Porter A."/>
            <person name="Szajkowski L."/>
            <person name="Werner G."/>
            <person name="Zhou K."/>
            <person name="Grigoriev I.V."/>
            <person name="Rokhsar D.S."/>
            <person name="Grossman A.R."/>
        </authorList>
    </citation>
    <scope>NUCLEOTIDE SEQUENCE [LARGE SCALE GENOMIC DNA]</scope>
    <source>
        <strain evidence="3">CC-503</strain>
    </source>
</reference>
<dbReference type="EMBL" id="CM008974">
    <property type="protein sequence ID" value="PNW73925.1"/>
    <property type="molecule type" value="Genomic_DNA"/>
</dbReference>
<dbReference type="Proteomes" id="UP000006906">
    <property type="component" value="Chromosome 13"/>
</dbReference>
<dbReference type="GO" id="GO:0071944">
    <property type="term" value="C:cell periphery"/>
    <property type="evidence" value="ECO:0000318"/>
    <property type="project" value="GO_Central"/>
</dbReference>
<evidence type="ECO:0000313" key="2">
    <source>
        <dbReference type="EMBL" id="PNW73925.1"/>
    </source>
</evidence>
<feature type="region of interest" description="Disordered" evidence="1">
    <location>
        <begin position="372"/>
        <end position="400"/>
    </location>
</feature>
<proteinExistence type="predicted"/>
<feature type="region of interest" description="Disordered" evidence="1">
    <location>
        <begin position="241"/>
        <end position="290"/>
    </location>
</feature>
<keyword evidence="3" id="KW-1185">Reference proteome</keyword>
<dbReference type="InParanoid" id="A0A2K3D054"/>
<dbReference type="AlphaFoldDB" id="A0A2K3D054"/>
<dbReference type="GO" id="GO:0046513">
    <property type="term" value="P:ceramide biosynthetic process"/>
    <property type="evidence" value="ECO:0000318"/>
    <property type="project" value="GO_Central"/>
</dbReference>
<feature type="compositionally biased region" description="Polar residues" evidence="1">
    <location>
        <begin position="1"/>
        <end position="10"/>
    </location>
</feature>
<feature type="region of interest" description="Disordered" evidence="1">
    <location>
        <begin position="1"/>
        <end position="46"/>
    </location>
</feature>
<evidence type="ECO:0008006" key="4">
    <source>
        <dbReference type="Google" id="ProtNLM"/>
    </source>
</evidence>
<name>A0A2K3D054_CHLRE</name>
<gene>
    <name evidence="2" type="ORF">CHLRE_13g578400v5</name>
</gene>
<dbReference type="Gramene" id="PNW73925">
    <property type="protein sequence ID" value="PNW73925"/>
    <property type="gene ID" value="CHLRE_13g578400v5"/>
</dbReference>
<dbReference type="GO" id="GO:0005783">
    <property type="term" value="C:endoplasmic reticulum"/>
    <property type="evidence" value="ECO:0000318"/>
    <property type="project" value="GO_Central"/>
</dbReference>
<dbReference type="GO" id="GO:0004620">
    <property type="term" value="F:phospholipase activity"/>
    <property type="evidence" value="ECO:0000318"/>
    <property type="project" value="GO_Central"/>
</dbReference>
<feature type="compositionally biased region" description="Acidic residues" evidence="1">
    <location>
        <begin position="269"/>
        <end position="290"/>
    </location>
</feature>
<feature type="compositionally biased region" description="Low complexity" evidence="1">
    <location>
        <begin position="385"/>
        <end position="400"/>
    </location>
</feature>
<feature type="region of interest" description="Disordered" evidence="1">
    <location>
        <begin position="809"/>
        <end position="828"/>
    </location>
</feature>
<dbReference type="OrthoDB" id="547654at2759"/>